<name>A0A0R1F1J0_9LACO</name>
<keyword evidence="6" id="KW-0479">Metal-binding</keyword>
<dbReference type="PATRIC" id="fig|913848.6.peg.1631"/>
<dbReference type="RefSeq" id="WP_010010897.1">
    <property type="nucleotide sequence ID" value="NZ_AZCN01000043.1"/>
</dbReference>
<evidence type="ECO:0000256" key="5">
    <source>
        <dbReference type="PIRSR" id="PIRSR000699-1"/>
    </source>
</evidence>
<keyword evidence="6" id="KW-0460">Magnesium</keyword>
<organism evidence="8 9">
    <name type="scientific">Loigolactobacillus coryniformis subsp. coryniformis KCTC 3167 = DSM 20001</name>
    <dbReference type="NCBI Taxonomy" id="913848"/>
    <lineage>
        <taxon>Bacteria</taxon>
        <taxon>Bacillati</taxon>
        <taxon>Bacillota</taxon>
        <taxon>Bacilli</taxon>
        <taxon>Lactobacillales</taxon>
        <taxon>Lactobacillaceae</taxon>
        <taxon>Loigolactobacillus</taxon>
    </lineage>
</organism>
<evidence type="ECO:0000256" key="2">
    <source>
        <dbReference type="ARBA" id="ARBA00022597"/>
    </source>
</evidence>
<protein>
    <submittedName>
        <fullName evidence="8">Phosphotransferase system (PTS) lichenan-specific enzyme IIA component</fullName>
    </submittedName>
</protein>
<dbReference type="PIRSF" id="PIRSF000699">
    <property type="entry name" value="PTS_IILac_III"/>
    <property type="match status" value="1"/>
</dbReference>
<comment type="cofactor">
    <cofactor evidence="6">
        <name>Mg(2+)</name>
        <dbReference type="ChEBI" id="CHEBI:18420"/>
    </cofactor>
    <text evidence="6">Binds 1 Mg(2+) ion per trimer.</text>
</comment>
<dbReference type="GO" id="GO:0016740">
    <property type="term" value="F:transferase activity"/>
    <property type="evidence" value="ECO:0007669"/>
    <property type="project" value="UniProtKB-KW"/>
</dbReference>
<evidence type="ECO:0000256" key="7">
    <source>
        <dbReference type="PROSITE-ProRule" id="PRU00418"/>
    </source>
</evidence>
<dbReference type="PANTHER" id="PTHR34382:SF7">
    <property type="entry name" value="PTS SYSTEM N,N'-DIACETYLCHITOBIOSE-SPECIFIC EIIA COMPONENT"/>
    <property type="match status" value="1"/>
</dbReference>
<gene>
    <name evidence="8" type="ORF">FD22_GL001592</name>
</gene>
<dbReference type="SUPFAM" id="SSF46973">
    <property type="entry name" value="Enzyme IIa from lactose specific PTS, IIa-lac"/>
    <property type="match status" value="1"/>
</dbReference>
<proteinExistence type="predicted"/>
<keyword evidence="2" id="KW-0762">Sugar transport</keyword>
<evidence type="ECO:0000256" key="1">
    <source>
        <dbReference type="ARBA" id="ARBA00022448"/>
    </source>
</evidence>
<dbReference type="GO" id="GO:0009401">
    <property type="term" value="P:phosphoenolpyruvate-dependent sugar phosphotransferase system"/>
    <property type="evidence" value="ECO:0007669"/>
    <property type="project" value="UniProtKB-KW"/>
</dbReference>
<sequence length="112" mass="12280">MIEHNVAEVMTIMTSSTQAHSLLEAALTAAKTNDFVLARHKLQAADDALTEARNAQTTLLTREARGQTVPMTLLLIHAQDHLMSTVTYRDAVSEMITLYQKIAGLLAEKTSD</sequence>
<dbReference type="PANTHER" id="PTHR34382">
    <property type="entry name" value="PTS SYSTEM N,N'-DIACETYLCHITOBIOSE-SPECIFIC EIIA COMPONENT"/>
    <property type="match status" value="1"/>
</dbReference>
<evidence type="ECO:0000256" key="6">
    <source>
        <dbReference type="PIRSR" id="PIRSR000699-2"/>
    </source>
</evidence>
<evidence type="ECO:0000256" key="4">
    <source>
        <dbReference type="ARBA" id="ARBA00022683"/>
    </source>
</evidence>
<keyword evidence="3 8" id="KW-0808">Transferase</keyword>
<feature type="active site" description="Tele-phosphohistidine intermediate" evidence="5">
    <location>
        <position position="77"/>
    </location>
</feature>
<evidence type="ECO:0000313" key="9">
    <source>
        <dbReference type="Proteomes" id="UP000051181"/>
    </source>
</evidence>
<dbReference type="Pfam" id="PF02255">
    <property type="entry name" value="PTS_IIA"/>
    <property type="match status" value="1"/>
</dbReference>
<dbReference type="GO" id="GO:0046872">
    <property type="term" value="F:metal ion binding"/>
    <property type="evidence" value="ECO:0007669"/>
    <property type="project" value="UniProtKB-KW"/>
</dbReference>
<dbReference type="eggNOG" id="COG1447">
    <property type="taxonomic scope" value="Bacteria"/>
</dbReference>
<keyword evidence="1" id="KW-0813">Transport</keyword>
<feature type="modified residue" description="Phosphohistidine; by HPr" evidence="7">
    <location>
        <position position="77"/>
    </location>
</feature>
<dbReference type="EMBL" id="AZCN01000043">
    <property type="protein sequence ID" value="KRK15695.1"/>
    <property type="molecule type" value="Genomic_DNA"/>
</dbReference>
<dbReference type="InterPro" id="IPR036542">
    <property type="entry name" value="PTS_IIA_lac/cel_sf"/>
</dbReference>
<keyword evidence="4" id="KW-0598">Phosphotransferase system</keyword>
<accession>A0A0R1F1J0</accession>
<feature type="binding site" evidence="6">
    <location>
        <position position="80"/>
    </location>
    <ligand>
        <name>Mg(2+)</name>
        <dbReference type="ChEBI" id="CHEBI:18420"/>
        <note>ligand shared between all trimeric partners</note>
    </ligand>
</feature>
<reference evidence="8 9" key="1">
    <citation type="journal article" date="2015" name="Genome Announc.">
        <title>Expanding the biotechnology potential of lactobacilli through comparative genomics of 213 strains and associated genera.</title>
        <authorList>
            <person name="Sun Z."/>
            <person name="Harris H.M."/>
            <person name="McCann A."/>
            <person name="Guo C."/>
            <person name="Argimon S."/>
            <person name="Zhang W."/>
            <person name="Yang X."/>
            <person name="Jeffery I.B."/>
            <person name="Cooney J.C."/>
            <person name="Kagawa T.F."/>
            <person name="Liu W."/>
            <person name="Song Y."/>
            <person name="Salvetti E."/>
            <person name="Wrobel A."/>
            <person name="Rasinkangas P."/>
            <person name="Parkhill J."/>
            <person name="Rea M.C."/>
            <person name="O'Sullivan O."/>
            <person name="Ritari J."/>
            <person name="Douillard F.P."/>
            <person name="Paul Ross R."/>
            <person name="Yang R."/>
            <person name="Briner A.E."/>
            <person name="Felis G.E."/>
            <person name="de Vos W.M."/>
            <person name="Barrangou R."/>
            <person name="Klaenhammer T.R."/>
            <person name="Caufield P.W."/>
            <person name="Cui Y."/>
            <person name="Zhang H."/>
            <person name="O'Toole P.W."/>
        </authorList>
    </citation>
    <scope>NUCLEOTIDE SEQUENCE [LARGE SCALE GENOMIC DNA]</scope>
    <source>
        <strain evidence="8 9">DSM 20001</strain>
    </source>
</reference>
<dbReference type="Proteomes" id="UP000051181">
    <property type="component" value="Unassembled WGS sequence"/>
</dbReference>
<dbReference type="GeneID" id="65916256"/>
<dbReference type="InterPro" id="IPR003188">
    <property type="entry name" value="PTS_IIA_lac/cel"/>
</dbReference>
<evidence type="ECO:0000256" key="3">
    <source>
        <dbReference type="ARBA" id="ARBA00022679"/>
    </source>
</evidence>
<evidence type="ECO:0000313" key="8">
    <source>
        <dbReference type="EMBL" id="KRK15695.1"/>
    </source>
</evidence>
<dbReference type="AlphaFoldDB" id="A0A0R1F1J0"/>
<dbReference type="Gene3D" id="1.20.58.80">
    <property type="entry name" value="Phosphotransferase system, lactose/cellobiose-type IIA subunit"/>
    <property type="match status" value="1"/>
</dbReference>
<dbReference type="PROSITE" id="PS51095">
    <property type="entry name" value="PTS_EIIA_TYPE_3"/>
    <property type="match status" value="1"/>
</dbReference>
<comment type="caution">
    <text evidence="8">The sequence shown here is derived from an EMBL/GenBank/DDBJ whole genome shotgun (WGS) entry which is preliminary data.</text>
</comment>